<dbReference type="GO" id="GO:0005739">
    <property type="term" value="C:mitochondrion"/>
    <property type="evidence" value="ECO:0007669"/>
    <property type="project" value="TreeGrafter"/>
</dbReference>
<dbReference type="GO" id="GO:0016020">
    <property type="term" value="C:membrane"/>
    <property type="evidence" value="ECO:0007669"/>
    <property type="project" value="UniProtKB-SubCell"/>
</dbReference>
<feature type="compositionally biased region" description="Low complexity" evidence="8">
    <location>
        <begin position="18"/>
        <end position="34"/>
    </location>
</feature>
<evidence type="ECO:0000256" key="6">
    <source>
        <dbReference type="ARBA" id="ARBA00023136"/>
    </source>
</evidence>
<dbReference type="PANTHER" id="PTHR16208">
    <property type="entry name" value="MICROTUBULE-ASSOCIATED PROTEIN/SYNTAPHILIN"/>
    <property type="match status" value="1"/>
</dbReference>
<dbReference type="GeneTree" id="ENSGT00520000055634"/>
<evidence type="ECO:0000256" key="7">
    <source>
        <dbReference type="SAM" id="Coils"/>
    </source>
</evidence>
<dbReference type="GO" id="GO:0005881">
    <property type="term" value="C:cytoplasmic microtubule"/>
    <property type="evidence" value="ECO:0007669"/>
    <property type="project" value="TreeGrafter"/>
</dbReference>
<evidence type="ECO:0000256" key="5">
    <source>
        <dbReference type="ARBA" id="ARBA00023054"/>
    </source>
</evidence>
<sequence length="619" mass="66174">MSLPASRKTPTGSRSRRAGAPGSSRHSHGDSSISTYSTASAKGNECVPTSRSQPVTPRRQAKHSTCSDNHGIRPPFPEQYLTPLQQKEVSIRHLRSRLRDNVERLQDRDVEIDGLRGQLVRMQEDWIEEECHRVEAQMALKEARKEIRQLQHVVETVRTNLGTRDAGGGEHPHAEPRSEGWYGARMGVRPGTSRSCGCSPAHTMSRSATYTRLSSDASPTAADRNGNVGSPDSRVGGGVGIGVGAVKSKTLPRGDGRTHLLLEAGLLTEQHHRCPSMPRSSTYEHLCSGETLLPVPHPSCCHALNNNNCSCSPHAYLPHHHLFLHLPQDNAPPPTIPPPPPPPQAPAAPPPPSTPHTHPSSAPSESSEVSDRPGYRSQACSPTITWISEEGTTEDLSLFTAASGGPITTTNATNATTTTTAADASLLSEATPFLSLSSPTPSTATPQPTCVDMAEPSPLDGGLSLELLPPAFLAQPAPETQQPQRASPSPLAEQPPPPAPRTPQEEVLVLEMSEEEDDVRSPLSAASREDEEDDEGGNEPVQRCHWSRYFLVDLLAVAVPVVPAVAWLCRGAGRPDLPVYPIGSLLRGCCAVALHSLRRVGRGRGRGRGPTNTGGATNI</sequence>
<keyword evidence="3" id="KW-0812">Transmembrane</keyword>
<gene>
    <name evidence="10 11" type="primary">LOC116220377</name>
</gene>
<evidence type="ECO:0000256" key="2">
    <source>
        <dbReference type="ARBA" id="ARBA00022553"/>
    </source>
</evidence>
<dbReference type="GeneID" id="116220377"/>
<name>A0A6P8F2U5_CLUHA</name>
<dbReference type="PANTHER" id="PTHR16208:SF5">
    <property type="entry name" value="SYNTAPHILIN-LIKE"/>
    <property type="match status" value="1"/>
</dbReference>
<proteinExistence type="predicted"/>
<feature type="region of interest" description="Disordered" evidence="8">
    <location>
        <begin position="210"/>
        <end position="235"/>
    </location>
</feature>
<keyword evidence="2" id="KW-0597">Phosphoprotein</keyword>
<feature type="region of interest" description="Disordered" evidence="8">
    <location>
        <begin position="477"/>
        <end position="540"/>
    </location>
</feature>
<organism evidence="9 10">
    <name type="scientific">Clupea harengus</name>
    <name type="common">Atlantic herring</name>
    <dbReference type="NCBI Taxonomy" id="7950"/>
    <lineage>
        <taxon>Eukaryota</taxon>
        <taxon>Metazoa</taxon>
        <taxon>Chordata</taxon>
        <taxon>Craniata</taxon>
        <taxon>Vertebrata</taxon>
        <taxon>Euteleostomi</taxon>
        <taxon>Actinopterygii</taxon>
        <taxon>Neopterygii</taxon>
        <taxon>Teleostei</taxon>
        <taxon>Clupei</taxon>
        <taxon>Clupeiformes</taxon>
        <taxon>Clupeoidei</taxon>
        <taxon>Clupeidae</taxon>
        <taxon>Clupea</taxon>
    </lineage>
</organism>
<dbReference type="RefSeq" id="XP_031422868.1">
    <property type="nucleotide sequence ID" value="XM_031567008.2"/>
</dbReference>
<feature type="region of interest" description="Disordered" evidence="8">
    <location>
        <begin position="327"/>
        <end position="378"/>
    </location>
</feature>
<feature type="region of interest" description="Disordered" evidence="8">
    <location>
        <begin position="1"/>
        <end position="78"/>
    </location>
</feature>
<dbReference type="GO" id="GO:0030182">
    <property type="term" value="P:neuron differentiation"/>
    <property type="evidence" value="ECO:0007669"/>
    <property type="project" value="TreeGrafter"/>
</dbReference>
<keyword evidence="5 7" id="KW-0175">Coiled coil</keyword>
<keyword evidence="9" id="KW-1185">Reference proteome</keyword>
<evidence type="ECO:0000256" key="1">
    <source>
        <dbReference type="ARBA" id="ARBA00004167"/>
    </source>
</evidence>
<keyword evidence="6" id="KW-0472">Membrane</keyword>
<evidence type="ECO:0000313" key="10">
    <source>
        <dbReference type="RefSeq" id="XP_031422868.1"/>
    </source>
</evidence>
<feature type="compositionally biased region" description="Polar residues" evidence="8">
    <location>
        <begin position="35"/>
        <end position="55"/>
    </location>
</feature>
<evidence type="ECO:0000313" key="11">
    <source>
        <dbReference type="RefSeq" id="XP_031422869.1"/>
    </source>
</evidence>
<dbReference type="OrthoDB" id="8955967at2759"/>
<protein>
    <submittedName>
        <fullName evidence="10 11">Syntaphilin isoform X1</fullName>
    </submittedName>
</protein>
<feature type="compositionally biased region" description="Low complexity" evidence="8">
    <location>
        <begin position="355"/>
        <end position="367"/>
    </location>
</feature>
<reference evidence="10 11" key="1">
    <citation type="submission" date="2025-04" db="UniProtKB">
        <authorList>
            <consortium name="RefSeq"/>
        </authorList>
    </citation>
    <scope>IDENTIFICATION</scope>
</reference>
<feature type="compositionally biased region" description="Basic and acidic residues" evidence="8">
    <location>
        <begin position="167"/>
        <end position="178"/>
    </location>
</feature>
<dbReference type="InterPro" id="IPR028197">
    <property type="entry name" value="Syntaphilin/Syntabulin"/>
</dbReference>
<evidence type="ECO:0000313" key="9">
    <source>
        <dbReference type="Proteomes" id="UP000515152"/>
    </source>
</evidence>
<dbReference type="Pfam" id="PF15290">
    <property type="entry name" value="Syntaphilin"/>
    <property type="match status" value="1"/>
</dbReference>
<evidence type="ECO:0000256" key="4">
    <source>
        <dbReference type="ARBA" id="ARBA00022989"/>
    </source>
</evidence>
<evidence type="ECO:0000256" key="8">
    <source>
        <dbReference type="SAM" id="MobiDB-lite"/>
    </source>
</evidence>
<feature type="region of interest" description="Disordered" evidence="8">
    <location>
        <begin position="162"/>
        <end position="182"/>
    </location>
</feature>
<dbReference type="Proteomes" id="UP000515152">
    <property type="component" value="Chromosome 4"/>
</dbReference>
<dbReference type="RefSeq" id="XP_031422869.1">
    <property type="nucleotide sequence ID" value="XM_031567009.2"/>
</dbReference>
<dbReference type="AlphaFoldDB" id="A0A6P8F2U5"/>
<accession>A0A6P8F2U5</accession>
<dbReference type="KEGG" id="char:116220377"/>
<dbReference type="CTD" id="101882811"/>
<feature type="compositionally biased region" description="Pro residues" evidence="8">
    <location>
        <begin position="330"/>
        <end position="354"/>
    </location>
</feature>
<feature type="coiled-coil region" evidence="7">
    <location>
        <begin position="133"/>
        <end position="160"/>
    </location>
</feature>
<comment type="subcellular location">
    <subcellularLocation>
        <location evidence="1">Membrane</location>
        <topology evidence="1">Single-pass membrane protein</topology>
    </subcellularLocation>
</comment>
<keyword evidence="4" id="KW-1133">Transmembrane helix</keyword>
<evidence type="ECO:0000256" key="3">
    <source>
        <dbReference type="ARBA" id="ARBA00022692"/>
    </source>
</evidence>